<proteinExistence type="predicted"/>
<dbReference type="Proteomes" id="UP000198583">
    <property type="component" value="Unassembled WGS sequence"/>
</dbReference>
<evidence type="ECO:0000313" key="3">
    <source>
        <dbReference type="EMBL" id="SFR30113.1"/>
    </source>
</evidence>
<protein>
    <recommendedName>
        <fullName evidence="5">Secreted protein</fullName>
    </recommendedName>
</protein>
<evidence type="ECO:0000256" key="2">
    <source>
        <dbReference type="SAM" id="SignalP"/>
    </source>
</evidence>
<keyword evidence="2" id="KW-0732">Signal</keyword>
<dbReference type="RefSeq" id="WP_143139117.1">
    <property type="nucleotide sequence ID" value="NZ_FOYL01000028.1"/>
</dbReference>
<dbReference type="OrthoDB" id="3691181at2"/>
<name>A0A1I6FJI8_9PSEU</name>
<evidence type="ECO:0000313" key="4">
    <source>
        <dbReference type="Proteomes" id="UP000198583"/>
    </source>
</evidence>
<feature type="signal peptide" evidence="2">
    <location>
        <begin position="1"/>
        <end position="20"/>
    </location>
</feature>
<dbReference type="AlphaFoldDB" id="A0A1I6FJI8"/>
<gene>
    <name evidence="3" type="ORF">SAMN04488564_12828</name>
</gene>
<organism evidence="3 4">
    <name type="scientific">Lentzea waywayandensis</name>
    <dbReference type="NCBI Taxonomy" id="84724"/>
    <lineage>
        <taxon>Bacteria</taxon>
        <taxon>Bacillati</taxon>
        <taxon>Actinomycetota</taxon>
        <taxon>Actinomycetes</taxon>
        <taxon>Pseudonocardiales</taxon>
        <taxon>Pseudonocardiaceae</taxon>
        <taxon>Lentzea</taxon>
    </lineage>
</organism>
<sequence>MRSVVAALLLVAGTSSGAAASTEAPAARCTAARPVVSSTETAVEARVLTGCTAGELVVFRAALNVRAHGTSCAAVSEELEADPATEPQWIRTRLELECAPGEKGLLGSQITVEMYDRQNTRVATYGLGDSYTERDPAARHRWTVEFVAGLGDLPVAPDPAVTTSSASAGRGSSRTHSDHRVHHG</sequence>
<evidence type="ECO:0008006" key="5">
    <source>
        <dbReference type="Google" id="ProtNLM"/>
    </source>
</evidence>
<dbReference type="STRING" id="84724.SAMN04488564_12828"/>
<accession>A0A1I6FJI8</accession>
<keyword evidence="4" id="KW-1185">Reference proteome</keyword>
<feature type="region of interest" description="Disordered" evidence="1">
    <location>
        <begin position="155"/>
        <end position="184"/>
    </location>
</feature>
<feature type="compositionally biased region" description="Low complexity" evidence="1">
    <location>
        <begin position="162"/>
        <end position="174"/>
    </location>
</feature>
<reference evidence="4" key="1">
    <citation type="submission" date="2016-10" db="EMBL/GenBank/DDBJ databases">
        <authorList>
            <person name="Varghese N."/>
            <person name="Submissions S."/>
        </authorList>
    </citation>
    <scope>NUCLEOTIDE SEQUENCE [LARGE SCALE GENOMIC DNA]</scope>
    <source>
        <strain evidence="4">DSM 44232</strain>
    </source>
</reference>
<dbReference type="EMBL" id="FOYL01000028">
    <property type="protein sequence ID" value="SFR30113.1"/>
    <property type="molecule type" value="Genomic_DNA"/>
</dbReference>
<evidence type="ECO:0000256" key="1">
    <source>
        <dbReference type="SAM" id="MobiDB-lite"/>
    </source>
</evidence>
<feature type="chain" id="PRO_5011510676" description="Secreted protein" evidence="2">
    <location>
        <begin position="21"/>
        <end position="184"/>
    </location>
</feature>